<dbReference type="Pfam" id="PF19363">
    <property type="entry name" value="DUF5939"/>
    <property type="match status" value="1"/>
</dbReference>
<dbReference type="Pfam" id="PF00211">
    <property type="entry name" value="Guanylate_cyc"/>
    <property type="match status" value="1"/>
</dbReference>
<proteinExistence type="inferred from homology"/>
<dbReference type="KEGG" id="ppsc:EHS13_19580"/>
<dbReference type="InterPro" id="IPR045983">
    <property type="entry name" value="GUC-dom-containing_N"/>
</dbReference>
<comment type="similarity">
    <text evidence="1">Belongs to the adenylyl cyclase class-3 family.</text>
</comment>
<dbReference type="SMART" id="SM00044">
    <property type="entry name" value="CYCc"/>
    <property type="match status" value="1"/>
</dbReference>
<dbReference type="Gene3D" id="3.30.70.1230">
    <property type="entry name" value="Nucleotide cyclase"/>
    <property type="match status" value="1"/>
</dbReference>
<organism evidence="3 4">
    <name type="scientific">Paenibacillus psychroresistens</name>
    <dbReference type="NCBI Taxonomy" id="1778678"/>
    <lineage>
        <taxon>Bacteria</taxon>
        <taxon>Bacillati</taxon>
        <taxon>Bacillota</taxon>
        <taxon>Bacilli</taxon>
        <taxon>Bacillales</taxon>
        <taxon>Paenibacillaceae</taxon>
        <taxon>Paenibacillus</taxon>
    </lineage>
</organism>
<dbReference type="GO" id="GO:0004016">
    <property type="term" value="F:adenylate cyclase activity"/>
    <property type="evidence" value="ECO:0007669"/>
    <property type="project" value="UniProtKB-ARBA"/>
</dbReference>
<dbReference type="PANTHER" id="PTHR43081">
    <property type="entry name" value="ADENYLATE CYCLASE, TERMINAL-DIFFERENTIATION SPECIFIC-RELATED"/>
    <property type="match status" value="1"/>
</dbReference>
<evidence type="ECO:0000313" key="4">
    <source>
        <dbReference type="Proteomes" id="UP000426246"/>
    </source>
</evidence>
<dbReference type="OrthoDB" id="9801841at2"/>
<dbReference type="GO" id="GO:0006171">
    <property type="term" value="P:cAMP biosynthetic process"/>
    <property type="evidence" value="ECO:0007669"/>
    <property type="project" value="TreeGrafter"/>
</dbReference>
<sequence length="615" mass="70767">MRVLKKFSQERILPIPREEVWNILADTNHLNCVLGLFKVEYAGIFPSKSGVYRQTFTKIIGSYQLKWKEYPFQWNKGNYYNNLREYDNGPMKSFLTLVEVYDAVMDDGTLGTRLVLGAHVLSANWIGDLLIPPTVDKSIKKMFDFTLEYLRLKTEGKIHAVPQLKPTFEINTIELDRLFDELKRTDANLSFIPLFRDHILQQGDDEVTDMRPYHWADLWHFDREEILKFFLYCTKVGIFNLKWHLICPNCRVSKSTSDTLGDIADQYHCDFCGVNYETSLDKYMELCFSVHPIIRKAYKMVFCVGGPQITPHIYSQAFIRTGIPVDLTFPDGVENFRIRVLQANKSVAFIQNNEKTPMNGKNSLNYDTAGWSESEIYFTKDQHKITIHNHTENDIIVVFEKVDWDDIVVTAAKVSSMFEFRRMFSSEVLAPGHEVSIENLTILFSDLQGSTSFYENVGDAHAYGQVRKHFDFLEEWIYKNRGTIVKTIGDAVMAVFEKPVDGVKAALDIQTHISQFNNSMNREEDLDLVIKIGIHQGATIAVTSNNRIDFFGRNVNIAARVQGLSKGNDIILSDSCMESPQVVQLLEENNITPYKFEALLRGIEDKQSVYQIKFT</sequence>
<dbReference type="PANTHER" id="PTHR43081:SF19">
    <property type="entry name" value="PH-SENSITIVE ADENYLATE CYCLASE RV1264"/>
    <property type="match status" value="1"/>
</dbReference>
<gene>
    <name evidence="3" type="ORF">EHS13_19580</name>
</gene>
<reference evidence="4" key="1">
    <citation type="submission" date="2018-11" db="EMBL/GenBank/DDBJ databases">
        <title>Complete genome sequence of Paenibacillus sp. ML311-T8.</title>
        <authorList>
            <person name="Nam Y.-D."/>
            <person name="Kang J."/>
            <person name="Chung W.-H."/>
            <person name="Park Y.S."/>
        </authorList>
    </citation>
    <scope>NUCLEOTIDE SEQUENCE [LARGE SCALE GENOMIC DNA]</scope>
    <source>
        <strain evidence="4">ML311-T8</strain>
    </source>
</reference>
<evidence type="ECO:0000256" key="1">
    <source>
        <dbReference type="ARBA" id="ARBA00005381"/>
    </source>
</evidence>
<dbReference type="InterPro" id="IPR050697">
    <property type="entry name" value="Adenylyl/Guanylyl_Cyclase_3/4"/>
</dbReference>
<dbReference type="SUPFAM" id="SSF55961">
    <property type="entry name" value="Bet v1-like"/>
    <property type="match status" value="1"/>
</dbReference>
<dbReference type="InterPro" id="IPR029787">
    <property type="entry name" value="Nucleotide_cyclase"/>
</dbReference>
<dbReference type="Proteomes" id="UP000426246">
    <property type="component" value="Chromosome"/>
</dbReference>
<dbReference type="CDD" id="cd07302">
    <property type="entry name" value="CHD"/>
    <property type="match status" value="1"/>
</dbReference>
<feature type="domain" description="Guanylate cyclase" evidence="2">
    <location>
        <begin position="441"/>
        <end position="562"/>
    </location>
</feature>
<dbReference type="EMBL" id="CP034235">
    <property type="protein sequence ID" value="QGQ96929.1"/>
    <property type="molecule type" value="Genomic_DNA"/>
</dbReference>
<name>A0A6B8RLN1_9BACL</name>
<protein>
    <submittedName>
        <fullName evidence="3">Adenylate/guanylate cyclase domain-containing protein</fullName>
    </submittedName>
</protein>
<accession>A0A6B8RLN1</accession>
<dbReference type="SUPFAM" id="SSF55073">
    <property type="entry name" value="Nucleotide cyclase"/>
    <property type="match status" value="1"/>
</dbReference>
<dbReference type="GO" id="GO:0035556">
    <property type="term" value="P:intracellular signal transduction"/>
    <property type="evidence" value="ECO:0007669"/>
    <property type="project" value="InterPro"/>
</dbReference>
<dbReference type="PROSITE" id="PS50125">
    <property type="entry name" value="GUANYLATE_CYCLASE_2"/>
    <property type="match status" value="1"/>
</dbReference>
<keyword evidence="4" id="KW-1185">Reference proteome</keyword>
<dbReference type="InterPro" id="IPR001054">
    <property type="entry name" value="A/G_cyclase"/>
</dbReference>
<dbReference type="AlphaFoldDB" id="A0A6B8RLN1"/>
<dbReference type="RefSeq" id="WP_155702029.1">
    <property type="nucleotide sequence ID" value="NZ_CP034235.1"/>
</dbReference>
<evidence type="ECO:0000313" key="3">
    <source>
        <dbReference type="EMBL" id="QGQ96929.1"/>
    </source>
</evidence>
<evidence type="ECO:0000259" key="2">
    <source>
        <dbReference type="PROSITE" id="PS50125"/>
    </source>
</evidence>